<dbReference type="PANTHER" id="PTHR11080">
    <property type="entry name" value="PYRAZINAMIDASE/NICOTINAMIDASE"/>
    <property type="match status" value="1"/>
</dbReference>
<comment type="similarity">
    <text evidence="1">Belongs to the isochorismatase family.</text>
</comment>
<accession>A0A6A5BNP5</accession>
<dbReference type="InterPro" id="IPR052347">
    <property type="entry name" value="Isochorismatase_Nicotinamidase"/>
</dbReference>
<dbReference type="Gene3D" id="3.40.50.850">
    <property type="entry name" value="Isochorismatase-like"/>
    <property type="match status" value="1"/>
</dbReference>
<keyword evidence="2" id="KW-0662">Pyridine nucleotide biosynthesis</keyword>
<evidence type="ECO:0000259" key="8">
    <source>
        <dbReference type="Pfam" id="PF00857"/>
    </source>
</evidence>
<keyword evidence="10" id="KW-1185">Reference proteome</keyword>
<sequence length="212" mass="23452">MSQSSASIKRALIIVDVQNDFCEGGSLAVKHADEVVPVFNRLRDQVKWDLIVLTQDFHPPKHISFASSHNAEVFSSKVLDDGITQTMWPDHCVQGTKGAEFHPDLIVTSSDEIVHKGCNSLIDSYSGFYDNARKNKTSLDDILKKHNISQTFIGGIALDVCVKFTALDSVQLGYDTYLIEDASRGLSPESVEKALDELRKSNVKIVTSQDIL</sequence>
<comment type="pathway">
    <text evidence="5">Cofactor biosynthesis; nicotinate biosynthesis; nicotinate from nicotinamide: step 1/1.</text>
</comment>
<gene>
    <name evidence="9" type="ORF">FDP41_001291</name>
</gene>
<dbReference type="FunFam" id="3.40.50.850:FF:000006">
    <property type="entry name" value="Bifunctional pyrazinamidase/nicotinamidase"/>
    <property type="match status" value="1"/>
</dbReference>
<dbReference type="RefSeq" id="XP_044564336.1">
    <property type="nucleotide sequence ID" value="XM_044703481.1"/>
</dbReference>
<evidence type="ECO:0000313" key="9">
    <source>
        <dbReference type="EMBL" id="KAF0979623.1"/>
    </source>
</evidence>
<organism evidence="9 10">
    <name type="scientific">Naegleria fowleri</name>
    <name type="common">Brain eating amoeba</name>
    <dbReference type="NCBI Taxonomy" id="5763"/>
    <lineage>
        <taxon>Eukaryota</taxon>
        <taxon>Discoba</taxon>
        <taxon>Heterolobosea</taxon>
        <taxon>Tetramitia</taxon>
        <taxon>Eutetramitia</taxon>
        <taxon>Vahlkampfiidae</taxon>
        <taxon>Naegleria</taxon>
    </lineage>
</organism>
<name>A0A6A5BNP5_NAEFO</name>
<dbReference type="InterPro" id="IPR036380">
    <property type="entry name" value="Isochorismatase-like_sf"/>
</dbReference>
<feature type="domain" description="Isochorismatase-like" evidence="8">
    <location>
        <begin position="11"/>
        <end position="210"/>
    </location>
</feature>
<dbReference type="PANTHER" id="PTHR11080:SF2">
    <property type="entry name" value="LD05707P"/>
    <property type="match status" value="1"/>
</dbReference>
<evidence type="ECO:0000256" key="1">
    <source>
        <dbReference type="ARBA" id="ARBA00006336"/>
    </source>
</evidence>
<protein>
    <recommendedName>
        <fullName evidence="6">nicotinamidase</fullName>
        <ecNumber evidence="6">3.5.1.19</ecNumber>
    </recommendedName>
    <alternativeName>
        <fullName evidence="7">Nicotinamide deamidase</fullName>
    </alternativeName>
</protein>
<evidence type="ECO:0000313" key="10">
    <source>
        <dbReference type="Proteomes" id="UP000444721"/>
    </source>
</evidence>
<dbReference type="SUPFAM" id="SSF52499">
    <property type="entry name" value="Isochorismatase-like hydrolases"/>
    <property type="match status" value="1"/>
</dbReference>
<reference evidence="9 10" key="1">
    <citation type="journal article" date="2019" name="Sci. Rep.">
        <title>Nanopore sequencing improves the draft genome of the human pathogenic amoeba Naegleria fowleri.</title>
        <authorList>
            <person name="Liechti N."/>
            <person name="Schurch N."/>
            <person name="Bruggmann R."/>
            <person name="Wittwer M."/>
        </authorList>
    </citation>
    <scope>NUCLEOTIDE SEQUENCE [LARGE SCALE GENOMIC DNA]</scope>
    <source>
        <strain evidence="9 10">ATCC 30894</strain>
    </source>
</reference>
<evidence type="ECO:0000256" key="4">
    <source>
        <dbReference type="ARBA" id="ARBA00022801"/>
    </source>
</evidence>
<dbReference type="AlphaFoldDB" id="A0A6A5BNP5"/>
<comment type="caution">
    <text evidence="9">The sequence shown here is derived from an EMBL/GenBank/DDBJ whole genome shotgun (WGS) entry which is preliminary data.</text>
</comment>
<dbReference type="OrthoDB" id="1739143at2759"/>
<proteinExistence type="inferred from homology"/>
<evidence type="ECO:0000256" key="3">
    <source>
        <dbReference type="ARBA" id="ARBA00022723"/>
    </source>
</evidence>
<dbReference type="Pfam" id="PF00857">
    <property type="entry name" value="Isochorismatase"/>
    <property type="match status" value="1"/>
</dbReference>
<dbReference type="GO" id="GO:0046872">
    <property type="term" value="F:metal ion binding"/>
    <property type="evidence" value="ECO:0007669"/>
    <property type="project" value="UniProtKB-KW"/>
</dbReference>
<dbReference type="VEuPathDB" id="AmoebaDB:NfTy_030440"/>
<dbReference type="OMA" id="DFVDSWP"/>
<dbReference type="EMBL" id="VFQX01000023">
    <property type="protein sequence ID" value="KAF0979623.1"/>
    <property type="molecule type" value="Genomic_DNA"/>
</dbReference>
<dbReference type="VEuPathDB" id="AmoebaDB:NF0128010"/>
<dbReference type="GeneID" id="68108509"/>
<keyword evidence="4" id="KW-0378">Hydrolase</keyword>
<dbReference type="GO" id="GO:0019363">
    <property type="term" value="P:pyridine nucleotide biosynthetic process"/>
    <property type="evidence" value="ECO:0007669"/>
    <property type="project" value="UniProtKB-KW"/>
</dbReference>
<dbReference type="InterPro" id="IPR000868">
    <property type="entry name" value="Isochorismatase-like_dom"/>
</dbReference>
<dbReference type="NCBIfam" id="NF008623">
    <property type="entry name" value="PRK11609.1"/>
    <property type="match status" value="1"/>
</dbReference>
<evidence type="ECO:0000256" key="5">
    <source>
        <dbReference type="ARBA" id="ARBA00037900"/>
    </source>
</evidence>
<dbReference type="EC" id="3.5.1.19" evidence="6"/>
<dbReference type="VEuPathDB" id="AmoebaDB:FDP41_001291"/>
<dbReference type="GO" id="GO:0008936">
    <property type="term" value="F:nicotinamidase activity"/>
    <property type="evidence" value="ECO:0007669"/>
    <property type="project" value="UniProtKB-EC"/>
</dbReference>
<dbReference type="Proteomes" id="UP000444721">
    <property type="component" value="Unassembled WGS sequence"/>
</dbReference>
<evidence type="ECO:0000256" key="7">
    <source>
        <dbReference type="ARBA" id="ARBA00043224"/>
    </source>
</evidence>
<dbReference type="CDD" id="cd01011">
    <property type="entry name" value="nicotinamidase"/>
    <property type="match status" value="1"/>
</dbReference>
<evidence type="ECO:0000256" key="6">
    <source>
        <dbReference type="ARBA" id="ARBA00039017"/>
    </source>
</evidence>
<keyword evidence="3" id="KW-0479">Metal-binding</keyword>
<evidence type="ECO:0000256" key="2">
    <source>
        <dbReference type="ARBA" id="ARBA00022642"/>
    </source>
</evidence>